<evidence type="ECO:0000313" key="10">
    <source>
        <dbReference type="Proteomes" id="UP000094236"/>
    </source>
</evidence>
<name>A0A1E4TNY9_PACTA</name>
<evidence type="ECO:0000256" key="3">
    <source>
        <dbReference type="ARBA" id="ARBA00007980"/>
    </source>
</evidence>
<proteinExistence type="inferred from homology"/>
<sequence>MKFLTTNFVRCPIKACDSSPDSFPLKFQDTTLIQEEQDFNPQFIAAMLERLDWPAVVSVASDLGNNSLPSLKPENISWEDQENSQLLKDLHTLLLETKIVEGKMVCRNCHHIFYIKESIANFLLPPHLAS</sequence>
<keyword evidence="5" id="KW-0539">Nucleus</keyword>
<dbReference type="Gene3D" id="2.20.25.10">
    <property type="match status" value="1"/>
</dbReference>
<dbReference type="GO" id="GO:0046982">
    <property type="term" value="F:protein heterodimerization activity"/>
    <property type="evidence" value="ECO:0007669"/>
    <property type="project" value="InterPro"/>
</dbReference>
<dbReference type="EMBL" id="KV454018">
    <property type="protein sequence ID" value="ODV93475.1"/>
    <property type="molecule type" value="Genomic_DNA"/>
</dbReference>
<evidence type="ECO:0000256" key="1">
    <source>
        <dbReference type="ARBA" id="ARBA00004123"/>
    </source>
</evidence>
<keyword evidence="10" id="KW-1185">Reference proteome</keyword>
<evidence type="ECO:0000256" key="5">
    <source>
        <dbReference type="ARBA" id="ARBA00023242"/>
    </source>
</evidence>
<dbReference type="PANTHER" id="PTHR12773">
    <property type="entry name" value="UPF0315 PROTEIN-RELATED"/>
    <property type="match status" value="1"/>
</dbReference>
<comment type="similarity">
    <text evidence="3">Belongs to the TRM112 family.</text>
</comment>
<dbReference type="GO" id="GO:0070476">
    <property type="term" value="P:rRNA (guanine-N7)-methylation"/>
    <property type="evidence" value="ECO:0007669"/>
    <property type="project" value="TreeGrafter"/>
</dbReference>
<gene>
    <name evidence="8" type="ORF">PACTADRAFT_46368</name>
    <name evidence="9" type="ORF">PACTADRAFT_52055</name>
</gene>
<reference evidence="10" key="2">
    <citation type="submission" date="2016-05" db="EMBL/GenBank/DDBJ databases">
        <title>Comparative genomics of biotechnologically important yeasts.</title>
        <authorList>
            <consortium name="DOE Joint Genome Institute"/>
            <person name="Riley R."/>
            <person name="Haridas S."/>
            <person name="Wolfe K.H."/>
            <person name="Lopes M.R."/>
            <person name="Hittinger C.T."/>
            <person name="Goker M."/>
            <person name="Salamov A."/>
            <person name="Wisecaver J."/>
            <person name="Long T.M."/>
            <person name="Aerts A.L."/>
            <person name="Barry K."/>
            <person name="Choi C."/>
            <person name="Clum A."/>
            <person name="Coughlan A.Y."/>
            <person name="Deshpande S."/>
            <person name="Douglass A.P."/>
            <person name="Hanson S.J."/>
            <person name="Klenk H.-P."/>
            <person name="Labutti K."/>
            <person name="Lapidus A."/>
            <person name="Lindquist E."/>
            <person name="Lipzen A."/>
            <person name="Meier-Kolthoff J.P."/>
            <person name="Ohm R.A."/>
            <person name="Otillar R.P."/>
            <person name="Pangilinan J."/>
            <person name="Peng Y."/>
            <person name="Rokas A."/>
            <person name="Rosa C.A."/>
            <person name="Scheuner C."/>
            <person name="Sibirny A.A."/>
            <person name="Slot J.C."/>
            <person name="Stielow J.B."/>
            <person name="Sun H."/>
            <person name="Kurtzman C.P."/>
            <person name="Blackwell M."/>
            <person name="Grigoriev I.V."/>
            <person name="Jeffries T.W."/>
        </authorList>
    </citation>
    <scope>NUCLEOTIDE SEQUENCE [LARGE SCALE GENOMIC DNA]</scope>
    <source>
        <strain evidence="10">NRRL Y-2460</strain>
    </source>
</reference>
<protein>
    <recommendedName>
        <fullName evidence="6">Multifunctional methyltransferase subunit trm112</fullName>
    </recommendedName>
    <alternativeName>
        <fullName evidence="7">eRF1 methyltransferase subunit trm112</fullName>
    </alternativeName>
</protein>
<evidence type="ECO:0000313" key="9">
    <source>
        <dbReference type="EMBL" id="ODV93476.1"/>
    </source>
</evidence>
<evidence type="ECO:0000313" key="8">
    <source>
        <dbReference type="EMBL" id="ODV93475.1"/>
    </source>
</evidence>
<organism evidence="9 10">
    <name type="scientific">Pachysolen tannophilus NRRL Y-2460</name>
    <dbReference type="NCBI Taxonomy" id="669874"/>
    <lineage>
        <taxon>Eukaryota</taxon>
        <taxon>Fungi</taxon>
        <taxon>Dikarya</taxon>
        <taxon>Ascomycota</taxon>
        <taxon>Saccharomycotina</taxon>
        <taxon>Pichiomycetes</taxon>
        <taxon>Pachysolenaceae</taxon>
        <taxon>Pachysolen</taxon>
    </lineage>
</organism>
<dbReference type="AlphaFoldDB" id="A0A1E4TNY9"/>
<dbReference type="InterPro" id="IPR005651">
    <property type="entry name" value="Trm112-like"/>
</dbReference>
<accession>A0A1E4TNY9</accession>
<dbReference type="GO" id="GO:0005737">
    <property type="term" value="C:cytoplasm"/>
    <property type="evidence" value="ECO:0007669"/>
    <property type="project" value="UniProtKB-SubCell"/>
</dbReference>
<dbReference type="FunFam" id="2.20.25.10:FF:000021">
    <property type="entry name" value="Multifunctional methyltransferase subunit trm112"/>
    <property type="match status" value="1"/>
</dbReference>
<evidence type="ECO:0000256" key="2">
    <source>
        <dbReference type="ARBA" id="ARBA00004496"/>
    </source>
</evidence>
<dbReference type="GO" id="GO:0030488">
    <property type="term" value="P:tRNA methylation"/>
    <property type="evidence" value="ECO:0007669"/>
    <property type="project" value="TreeGrafter"/>
</dbReference>
<keyword evidence="4" id="KW-0963">Cytoplasm</keyword>
<evidence type="ECO:0000256" key="7">
    <source>
        <dbReference type="ARBA" id="ARBA00083044"/>
    </source>
</evidence>
<evidence type="ECO:0000256" key="6">
    <source>
        <dbReference type="ARBA" id="ARBA00069342"/>
    </source>
</evidence>
<dbReference type="PANTHER" id="PTHR12773:SF0">
    <property type="entry name" value="MULTIFUNCTIONAL METHYLTRANSFERASE SUBUNIT TRM112-LIKE PROTEIN"/>
    <property type="match status" value="1"/>
</dbReference>
<comment type="subcellular location">
    <subcellularLocation>
        <location evidence="2">Cytoplasm</location>
    </subcellularLocation>
    <subcellularLocation>
        <location evidence="1">Nucleus</location>
    </subcellularLocation>
</comment>
<evidence type="ECO:0000256" key="4">
    <source>
        <dbReference type="ARBA" id="ARBA00022490"/>
    </source>
</evidence>
<reference evidence="9" key="1">
    <citation type="journal article" date="2016" name="Proc. Natl. Acad. Sci. U.S.A.">
        <title>Comparative genomics of biotechnologically important yeasts.</title>
        <authorList>
            <person name="Riley R."/>
            <person name="Haridas S."/>
            <person name="Wolfe K.H."/>
            <person name="Lopes M.R."/>
            <person name="Hittinger C.T."/>
            <person name="Goeker M."/>
            <person name="Salamov A.A."/>
            <person name="Wisecaver J.H."/>
            <person name="Long T.M."/>
            <person name="Calvey C.H."/>
            <person name="Aerts A.L."/>
            <person name="Barry K.W."/>
            <person name="Choi C."/>
            <person name="Clum A."/>
            <person name="Coughlan A.Y."/>
            <person name="Deshpande S."/>
            <person name="Douglass A.P."/>
            <person name="Hanson S.J."/>
            <person name="Klenk H.-P."/>
            <person name="LaButti K.M."/>
            <person name="Lapidus A."/>
            <person name="Lindquist E.A."/>
            <person name="Lipzen A.M."/>
            <person name="Meier-Kolthoff J.P."/>
            <person name="Ohm R.A."/>
            <person name="Otillar R.P."/>
            <person name="Pangilinan J.L."/>
            <person name="Peng Y."/>
            <person name="Rokas A."/>
            <person name="Rosa C.A."/>
            <person name="Scheuner C."/>
            <person name="Sibirny A.A."/>
            <person name="Slot J.C."/>
            <person name="Stielow J.B."/>
            <person name="Sun H."/>
            <person name="Kurtzman C.P."/>
            <person name="Blackwell M."/>
            <person name="Grigoriev I.V."/>
            <person name="Jeffries T.W."/>
        </authorList>
    </citation>
    <scope>NUCLEOTIDE SEQUENCE</scope>
    <source>
        <strain evidence="9">NRRL Y-2460</strain>
    </source>
</reference>
<dbReference type="OrthoDB" id="2187549at2759"/>
<dbReference type="STRING" id="669874.A0A1E4TNY9"/>
<dbReference type="EMBL" id="KV454018">
    <property type="protein sequence ID" value="ODV93476.1"/>
    <property type="molecule type" value="Genomic_DNA"/>
</dbReference>
<dbReference type="InterPro" id="IPR039127">
    <property type="entry name" value="Trm112"/>
</dbReference>
<dbReference type="Pfam" id="PF03966">
    <property type="entry name" value="Trm112p"/>
    <property type="match status" value="1"/>
</dbReference>
<dbReference type="Proteomes" id="UP000094236">
    <property type="component" value="Unassembled WGS sequence"/>
</dbReference>
<dbReference type="GO" id="GO:0005634">
    <property type="term" value="C:nucleus"/>
    <property type="evidence" value="ECO:0007669"/>
    <property type="project" value="UniProtKB-SubCell"/>
</dbReference>